<proteinExistence type="predicted"/>
<accession>A0AAE9K607</accession>
<dbReference type="Proteomes" id="UP000831021">
    <property type="component" value="Segment"/>
</dbReference>
<keyword evidence="2" id="KW-1185">Reference proteome</keyword>
<evidence type="ECO:0000313" key="2">
    <source>
        <dbReference type="Proteomes" id="UP000831021"/>
    </source>
</evidence>
<dbReference type="EMBL" id="OM236516">
    <property type="protein sequence ID" value="UNY48924.1"/>
    <property type="molecule type" value="Genomic_DNA"/>
</dbReference>
<organism evidence="1 2">
    <name type="scientific">Bacillus phage FADO</name>
    <dbReference type="NCBI Taxonomy" id="2917160"/>
    <lineage>
        <taxon>Viruses</taxon>
        <taxon>Duplodnaviria</taxon>
        <taxon>Heunggongvirae</taxon>
        <taxon>Uroviricota</taxon>
        <taxon>Caudoviricetes</taxon>
        <taxon>Heleneionescovirinae</taxon>
        <taxon>Zhangjivirus</taxon>
        <taxon>Zhangjivirus fado</taxon>
    </lineage>
</organism>
<name>A0AAE9K607_9CAUD</name>
<protein>
    <submittedName>
        <fullName evidence="1">Uncharacterized protein</fullName>
    </submittedName>
</protein>
<sequence length="49" mass="5811">MRRKNSIIKKQNEIYAKMIQTVDKVVSKKDIEKVLEEYKRSEKVNANGE</sequence>
<evidence type="ECO:0000313" key="1">
    <source>
        <dbReference type="EMBL" id="UNY48924.1"/>
    </source>
</evidence>
<gene>
    <name evidence="1" type="ORF">fado_209</name>
</gene>
<reference evidence="1 2" key="1">
    <citation type="submission" date="2022-01" db="EMBL/GenBank/DDBJ databases">
        <authorList>
            <person name="Stokar-Avihail A."/>
        </authorList>
    </citation>
    <scope>NUCLEOTIDE SEQUENCE [LARGE SCALE GENOMIC DNA]</scope>
</reference>